<dbReference type="EnsemblPlants" id="OMERI07G19870.1">
    <property type="protein sequence ID" value="OMERI07G19870.1"/>
    <property type="gene ID" value="OMERI07G19870"/>
</dbReference>
<keyword evidence="4" id="KW-1185">Reference proteome</keyword>
<reference evidence="3" key="1">
    <citation type="submission" date="2015-04" db="UniProtKB">
        <authorList>
            <consortium name="EnsemblPlants"/>
        </authorList>
    </citation>
    <scope>IDENTIFICATION</scope>
</reference>
<evidence type="ECO:0000313" key="4">
    <source>
        <dbReference type="Proteomes" id="UP000008021"/>
    </source>
</evidence>
<organism evidence="3">
    <name type="scientific">Oryza meridionalis</name>
    <dbReference type="NCBI Taxonomy" id="40149"/>
    <lineage>
        <taxon>Eukaryota</taxon>
        <taxon>Viridiplantae</taxon>
        <taxon>Streptophyta</taxon>
        <taxon>Embryophyta</taxon>
        <taxon>Tracheophyta</taxon>
        <taxon>Spermatophyta</taxon>
        <taxon>Magnoliopsida</taxon>
        <taxon>Liliopsida</taxon>
        <taxon>Poales</taxon>
        <taxon>Poaceae</taxon>
        <taxon>BOP clade</taxon>
        <taxon>Oryzoideae</taxon>
        <taxon>Oryzeae</taxon>
        <taxon>Oryzinae</taxon>
        <taxon>Oryza</taxon>
    </lineage>
</organism>
<reference evidence="3" key="2">
    <citation type="submission" date="2018-05" db="EMBL/GenBank/DDBJ databases">
        <title>OmerRS3 (Oryza meridionalis Reference Sequence Version 3).</title>
        <authorList>
            <person name="Zhang J."/>
            <person name="Kudrna D."/>
            <person name="Lee S."/>
            <person name="Talag J."/>
            <person name="Welchert J."/>
            <person name="Wing R.A."/>
        </authorList>
    </citation>
    <scope>NUCLEOTIDE SEQUENCE [LARGE SCALE GENOMIC DNA]</scope>
    <source>
        <strain evidence="3">cv. OR44</strain>
    </source>
</reference>
<feature type="region of interest" description="Disordered" evidence="1">
    <location>
        <begin position="144"/>
        <end position="188"/>
    </location>
</feature>
<sequence length="188" mass="20787">MDPENVDIVAATLSRAPVEQGCIVAGIINSFLSHHQIAFWHMGDRLTDRVFSEAEQTVWLSPLEQVENLLYLDEDFLFLTKEEHIHVCPELTIFHESPERIMWRFQPRRRRDDEEEEEQVLARYLMESRGSLLMLASSEFADVGGPGDGGRPVAGGHGCGAALAPAAASSTAPTTSSPPALACPREEM</sequence>
<proteinExistence type="predicted"/>
<dbReference type="InterPro" id="IPR005174">
    <property type="entry name" value="KIB1-4_b-propeller"/>
</dbReference>
<dbReference type="STRING" id="40149.A0A0E0EEX5"/>
<dbReference type="Gramene" id="OMERI07G19870.1">
    <property type="protein sequence ID" value="OMERI07G19870.1"/>
    <property type="gene ID" value="OMERI07G19870"/>
</dbReference>
<evidence type="ECO:0000259" key="2">
    <source>
        <dbReference type="Pfam" id="PF03478"/>
    </source>
</evidence>
<dbReference type="HOGENOM" id="CLU_1443185_0_0_1"/>
<name>A0A0E0EEX5_9ORYZ</name>
<feature type="domain" description="KIB1-4 beta-propeller" evidence="2">
    <location>
        <begin position="10"/>
        <end position="136"/>
    </location>
</feature>
<dbReference type="AlphaFoldDB" id="A0A0E0EEX5"/>
<dbReference type="Proteomes" id="UP000008021">
    <property type="component" value="Chromosome 7"/>
</dbReference>
<evidence type="ECO:0000313" key="3">
    <source>
        <dbReference type="EnsemblPlants" id="OMERI07G19870.1"/>
    </source>
</evidence>
<feature type="compositionally biased region" description="Gly residues" evidence="1">
    <location>
        <begin position="144"/>
        <end position="159"/>
    </location>
</feature>
<feature type="compositionally biased region" description="Low complexity" evidence="1">
    <location>
        <begin position="161"/>
        <end position="182"/>
    </location>
</feature>
<dbReference type="Pfam" id="PF03478">
    <property type="entry name" value="Beta-prop_KIB1-4"/>
    <property type="match status" value="1"/>
</dbReference>
<evidence type="ECO:0000256" key="1">
    <source>
        <dbReference type="SAM" id="MobiDB-lite"/>
    </source>
</evidence>
<accession>A0A0E0EEX5</accession>
<protein>
    <recommendedName>
        <fullName evidence="2">KIB1-4 beta-propeller domain-containing protein</fullName>
    </recommendedName>
</protein>